<dbReference type="EMBL" id="CADIJZ010000077">
    <property type="protein sequence ID" value="CAB3744681.1"/>
    <property type="molecule type" value="Genomic_DNA"/>
</dbReference>
<organism evidence="3 6">
    <name type="scientific">Paraburkholderia rhynchosiae</name>
    <dbReference type="NCBI Taxonomy" id="487049"/>
    <lineage>
        <taxon>Bacteria</taxon>
        <taxon>Pseudomonadati</taxon>
        <taxon>Pseudomonadota</taxon>
        <taxon>Betaproteobacteria</taxon>
        <taxon>Burkholderiales</taxon>
        <taxon>Burkholderiaceae</taxon>
        <taxon>Paraburkholderia</taxon>
    </lineage>
</organism>
<evidence type="ECO:0000256" key="1">
    <source>
        <dbReference type="SAM" id="MobiDB-lite"/>
    </source>
</evidence>
<dbReference type="OrthoDB" id="9787654at2"/>
<dbReference type="Proteomes" id="UP000494205">
    <property type="component" value="Unassembled WGS sequence"/>
</dbReference>
<keyword evidence="3" id="KW-0378">Hydrolase</keyword>
<evidence type="ECO:0000259" key="2">
    <source>
        <dbReference type="Pfam" id="PF04909"/>
    </source>
</evidence>
<feature type="region of interest" description="Disordered" evidence="1">
    <location>
        <begin position="299"/>
        <end position="321"/>
    </location>
</feature>
<evidence type="ECO:0000313" key="3">
    <source>
        <dbReference type="EMBL" id="CAB3744681.1"/>
    </source>
</evidence>
<dbReference type="RefSeq" id="WP_102636760.1">
    <property type="nucleotide sequence ID" value="NZ_CADIJZ010000077.1"/>
</dbReference>
<sequence length="321" mass="35654">MNTQAASTGVQHHVPADACDAHIHIFDTRFRQTLAADDMSAVPTTVDDYRRVQPSFGTTRTVIVTPRNYDVDNTVTLDAIRQLGIDRSRGIATIRPDITDGELDALNAGGIRGIRFTLYTPNDAPTSFEMVERLSHRVHELGWHLQLHWTAAQIVEYSDLLDRIPNEFVFDHLARLPVQAGLAHPARRLVERWLTTGRAWLKLSAPYLDSLIGEAGTFSDMDAIAQHWISVAPDRLVWGSDWPHTSMRPGPQPSNLVAGLNRWTECASTRRQILVDNPARLYGFGDPTNQLAAATERPQIAAVRPAPAPRPLRPDSCATGR</sequence>
<reference evidence="3 6" key="2">
    <citation type="submission" date="2020-04" db="EMBL/GenBank/DDBJ databases">
        <authorList>
            <person name="De Canck E."/>
        </authorList>
    </citation>
    <scope>NUCLEOTIDE SEQUENCE [LARGE SCALE GENOMIC DNA]</scope>
    <source>
        <strain evidence="3 6">LMG 27174</strain>
    </source>
</reference>
<dbReference type="Pfam" id="PF04909">
    <property type="entry name" value="Amidohydro_2"/>
    <property type="match status" value="1"/>
</dbReference>
<dbReference type="EC" id="3.1.1.57" evidence="3"/>
<gene>
    <name evidence="3" type="primary">pmdD_5</name>
    <name evidence="4" type="ORF">C0Z16_36300</name>
    <name evidence="3" type="ORF">LMG27174_07226</name>
</gene>
<keyword evidence="5" id="KW-1185">Reference proteome</keyword>
<evidence type="ECO:0000313" key="5">
    <source>
        <dbReference type="Proteomes" id="UP000235659"/>
    </source>
</evidence>
<dbReference type="EMBL" id="PNXY01000071">
    <property type="protein sequence ID" value="PMS17806.1"/>
    <property type="molecule type" value="Genomic_DNA"/>
</dbReference>
<accession>A0A2N7VL03</accession>
<protein>
    <submittedName>
        <fullName evidence="3">2-pyrone-4,6-dicarbaxylate hydrolase</fullName>
        <ecNumber evidence="3">3.1.1.57</ecNumber>
    </submittedName>
    <submittedName>
        <fullName evidence="4">2-pyrone-4,6-dicarboxylate hydrolase</fullName>
    </submittedName>
</protein>
<dbReference type="InterPro" id="IPR006680">
    <property type="entry name" value="Amidohydro-rel"/>
</dbReference>
<evidence type="ECO:0000313" key="4">
    <source>
        <dbReference type="EMBL" id="PMS17806.1"/>
    </source>
</evidence>
<dbReference type="Gene3D" id="3.20.20.140">
    <property type="entry name" value="Metal-dependent hydrolases"/>
    <property type="match status" value="1"/>
</dbReference>
<feature type="domain" description="Amidohydrolase-related" evidence="2">
    <location>
        <begin position="19"/>
        <end position="284"/>
    </location>
</feature>
<dbReference type="GO" id="GO:0047554">
    <property type="term" value="F:2-pyrone-4,6-dicarboxylate lactonase activity"/>
    <property type="evidence" value="ECO:0007669"/>
    <property type="project" value="UniProtKB-EC"/>
</dbReference>
<evidence type="ECO:0000313" key="6">
    <source>
        <dbReference type="Proteomes" id="UP000494205"/>
    </source>
</evidence>
<dbReference type="PANTHER" id="PTHR35563">
    <property type="entry name" value="BARREL METAL-DEPENDENT HYDROLASE, PUTATIVE (AFU_ORTHOLOGUE AFUA_1G16240)-RELATED"/>
    <property type="match status" value="1"/>
</dbReference>
<dbReference type="AlphaFoldDB" id="A0A2N7VL03"/>
<dbReference type="InterPro" id="IPR032466">
    <property type="entry name" value="Metal_Hydrolase"/>
</dbReference>
<dbReference type="Proteomes" id="UP000235659">
    <property type="component" value="Unassembled WGS sequence"/>
</dbReference>
<dbReference type="SUPFAM" id="SSF51556">
    <property type="entry name" value="Metallo-dependent hydrolases"/>
    <property type="match status" value="1"/>
</dbReference>
<dbReference type="InterPro" id="IPR052358">
    <property type="entry name" value="Aro_Compnd_Degr_Hydrolases"/>
</dbReference>
<name>A0A2N7VL03_9BURK</name>
<reference evidence="4 5" key="1">
    <citation type="submission" date="2018-01" db="EMBL/GenBank/DDBJ databases">
        <title>Whole genome analyses suggest that Burkholderia sensu lato contains two further novel genera in the rhizoxinica-symbiotica group Mycetohabitans gen. nov., and Trinickia gen. nov.: implications for the evolution of diazotrophy and nodulation in the Burkholderiaceae.</title>
        <authorList>
            <person name="Estrada-de los Santos P."/>
            <person name="Palmer M."/>
            <person name="Chavez-Ramirez B."/>
            <person name="Beukes C."/>
            <person name="Steenkamp E.T."/>
            <person name="Hirsch A.M."/>
            <person name="Manyaka P."/>
            <person name="Maluk M."/>
            <person name="Lafos M."/>
            <person name="Crook M."/>
            <person name="Gross E."/>
            <person name="Simon M.F."/>
            <person name="Bueno dos Reis Junior F."/>
            <person name="Poole P.S."/>
            <person name="Venter S.N."/>
            <person name="James E.K."/>
        </authorList>
    </citation>
    <scope>NUCLEOTIDE SEQUENCE [LARGE SCALE GENOMIC DNA]</scope>
    <source>
        <strain evidence="4 5">WSM 3937</strain>
    </source>
</reference>
<dbReference type="PANTHER" id="PTHR35563:SF2">
    <property type="entry name" value="BARREL METAL-DEPENDENT HYDROLASE, PUTATIVE (AFU_ORTHOLOGUE AFUA_1G16240)-RELATED"/>
    <property type="match status" value="1"/>
</dbReference>
<proteinExistence type="predicted"/>